<evidence type="ECO:0000313" key="1">
    <source>
        <dbReference type="EMBL" id="MBO0950672.1"/>
    </source>
</evidence>
<comment type="caution">
    <text evidence="1">The sequence shown here is derived from an EMBL/GenBank/DDBJ whole genome shotgun (WGS) entry which is preliminary data.</text>
</comment>
<dbReference type="RefSeq" id="WP_207330627.1">
    <property type="nucleotide sequence ID" value="NZ_JAFMYW010000006.1"/>
</dbReference>
<gene>
    <name evidence="1" type="ORF">J2I46_18915</name>
</gene>
<protein>
    <submittedName>
        <fullName evidence="1">Uncharacterized protein</fullName>
    </submittedName>
</protein>
<dbReference type="EMBL" id="JAFMYW010000006">
    <property type="protein sequence ID" value="MBO0950672.1"/>
    <property type="molecule type" value="Genomic_DNA"/>
</dbReference>
<name>A0ABS3JP27_9BACT</name>
<organism evidence="1 2">
    <name type="scientific">Fibrella forsythiae</name>
    <dbReference type="NCBI Taxonomy" id="2817061"/>
    <lineage>
        <taxon>Bacteria</taxon>
        <taxon>Pseudomonadati</taxon>
        <taxon>Bacteroidota</taxon>
        <taxon>Cytophagia</taxon>
        <taxon>Cytophagales</taxon>
        <taxon>Spirosomataceae</taxon>
        <taxon>Fibrella</taxon>
    </lineage>
</organism>
<keyword evidence="2" id="KW-1185">Reference proteome</keyword>
<sequence>MHKPYQQLRGHSEDFKVRYRFYSQEEGGRYSLPHQGIRTDFWYECADHEMTGVFMICPEFEDEYGDLLLEGEVLPEGIARMWISNPRMRAYHRSRIQLGTIGYFKEATRSTGVCEVIELVGLMQNPIK</sequence>
<accession>A0ABS3JP27</accession>
<evidence type="ECO:0000313" key="2">
    <source>
        <dbReference type="Proteomes" id="UP000664628"/>
    </source>
</evidence>
<reference evidence="1 2" key="1">
    <citation type="submission" date="2021-03" db="EMBL/GenBank/DDBJ databases">
        <title>Fibrella sp. HMF5405 genome sequencing and assembly.</title>
        <authorList>
            <person name="Kang H."/>
            <person name="Kim H."/>
            <person name="Bae S."/>
            <person name="Joh K."/>
        </authorList>
    </citation>
    <scope>NUCLEOTIDE SEQUENCE [LARGE SCALE GENOMIC DNA]</scope>
    <source>
        <strain evidence="1 2">HMF5405</strain>
    </source>
</reference>
<proteinExistence type="predicted"/>
<dbReference type="Proteomes" id="UP000664628">
    <property type="component" value="Unassembled WGS sequence"/>
</dbReference>